<dbReference type="PIRSF" id="PIRSF002741">
    <property type="entry name" value="MppA"/>
    <property type="match status" value="1"/>
</dbReference>
<dbReference type="Proteomes" id="UP000199208">
    <property type="component" value="Unassembled WGS sequence"/>
</dbReference>
<reference evidence="7 8" key="1">
    <citation type="submission" date="2016-10" db="EMBL/GenBank/DDBJ databases">
        <authorList>
            <person name="de Groot N.N."/>
        </authorList>
    </citation>
    <scope>NUCLEOTIDE SEQUENCE [LARGE SCALE GENOMIC DNA]</scope>
    <source>
        <strain evidence="7 8">DSM 2784</strain>
    </source>
</reference>
<accession>A0A1G5RZR1</accession>
<gene>
    <name evidence="7" type="ORF">SAMN03080599_01452</name>
</gene>
<dbReference type="FunFam" id="3.10.105.10:FF:000001">
    <property type="entry name" value="Oligopeptide ABC transporter, oligopeptide-binding protein"/>
    <property type="match status" value="1"/>
</dbReference>
<feature type="signal peptide" evidence="5">
    <location>
        <begin position="1"/>
        <end position="20"/>
    </location>
</feature>
<dbReference type="AlphaFoldDB" id="A0A1G5RZR1"/>
<evidence type="ECO:0000313" key="7">
    <source>
        <dbReference type="EMBL" id="SCZ78819.1"/>
    </source>
</evidence>
<evidence type="ECO:0000259" key="6">
    <source>
        <dbReference type="Pfam" id="PF00496"/>
    </source>
</evidence>
<evidence type="ECO:0000256" key="4">
    <source>
        <dbReference type="ARBA" id="ARBA00022729"/>
    </source>
</evidence>
<dbReference type="PROSITE" id="PS51257">
    <property type="entry name" value="PROKAR_LIPOPROTEIN"/>
    <property type="match status" value="1"/>
</dbReference>
<dbReference type="PANTHER" id="PTHR30290">
    <property type="entry name" value="PERIPLASMIC BINDING COMPONENT OF ABC TRANSPORTER"/>
    <property type="match status" value="1"/>
</dbReference>
<dbReference type="SUPFAM" id="SSF53850">
    <property type="entry name" value="Periplasmic binding protein-like II"/>
    <property type="match status" value="1"/>
</dbReference>
<name>A0A1G5RZR1_9FIRM</name>
<dbReference type="GO" id="GO:0030288">
    <property type="term" value="C:outer membrane-bounded periplasmic space"/>
    <property type="evidence" value="ECO:0007669"/>
    <property type="project" value="UniProtKB-ARBA"/>
</dbReference>
<comment type="similarity">
    <text evidence="2">Belongs to the bacterial solute-binding protein 5 family.</text>
</comment>
<protein>
    <submittedName>
        <fullName evidence="7">Oligopeptide transport system substrate-binding protein</fullName>
    </submittedName>
</protein>
<dbReference type="GO" id="GO:0043190">
    <property type="term" value="C:ATP-binding cassette (ABC) transporter complex"/>
    <property type="evidence" value="ECO:0007669"/>
    <property type="project" value="InterPro"/>
</dbReference>
<evidence type="ECO:0000256" key="2">
    <source>
        <dbReference type="ARBA" id="ARBA00005695"/>
    </source>
</evidence>
<dbReference type="Gene3D" id="3.10.105.10">
    <property type="entry name" value="Dipeptide-binding Protein, Domain 3"/>
    <property type="match status" value="1"/>
</dbReference>
<sequence>MFKKSLAFLLVLVLALGLLAGCGGTTEQPAAETPAEEPAAEKVLVWNIGSSGPKTIDPGLNAASDGGNVINNMFEGLMREVDGKLEPAMAESYTVSDDNLVYTFKIRPDVKWSDGQPVTAKDFEYAWARVLDPATASEYSWIFDEASVDSFKAIDDMTFEVTLKVPTDYFLGLTAFYTFFPVREDAVAKGADGAWAFDPAASVVNGPFKLESYTQGDKMILVKNENYWQAEKVKLDKIEGLLIDDQSTALTAYEAKEIDIIDDMPTAEIPRLMAEDPTFMVFPQDAVYYFSFNTKVAPLDNVKVRQALAYAVDRKAIVETVTKAGQMPAHSMIPGTDYDAEGNVFNVKSGFHGFKEDGTADVEKAKALLAEAGYPDGAGFPAFELLYNTSEGHKAIAEAIQEMWKQNLGINVTLANQEWAVFQDTRTNHDFQIARGGWIGDYSDPMTYLGMFIEGSPMNYGEWVSKDYDAAIAASKSLTGSERFEQLYIADKILMEEMPVMPVYYYTNPVMVQDYVTDWELTTRSTWFFGFADVMK</sequence>
<dbReference type="RefSeq" id="WP_242870831.1">
    <property type="nucleotide sequence ID" value="NZ_FMWL01000005.1"/>
</dbReference>
<feature type="domain" description="Solute-binding protein family 5" evidence="6">
    <location>
        <begin position="84"/>
        <end position="457"/>
    </location>
</feature>
<dbReference type="InterPro" id="IPR000914">
    <property type="entry name" value="SBP_5_dom"/>
</dbReference>
<dbReference type="InterPro" id="IPR030678">
    <property type="entry name" value="Peptide/Ni-bd"/>
</dbReference>
<evidence type="ECO:0000256" key="5">
    <source>
        <dbReference type="SAM" id="SignalP"/>
    </source>
</evidence>
<dbReference type="Pfam" id="PF00496">
    <property type="entry name" value="SBP_bac_5"/>
    <property type="match status" value="1"/>
</dbReference>
<dbReference type="CDD" id="cd08504">
    <property type="entry name" value="PBP2_OppA"/>
    <property type="match status" value="1"/>
</dbReference>
<dbReference type="FunFam" id="3.90.76.10:FF:000001">
    <property type="entry name" value="Oligopeptide ABC transporter substrate-binding protein"/>
    <property type="match status" value="1"/>
</dbReference>
<keyword evidence="8" id="KW-1185">Reference proteome</keyword>
<dbReference type="GO" id="GO:0015833">
    <property type="term" value="P:peptide transport"/>
    <property type="evidence" value="ECO:0007669"/>
    <property type="project" value="TreeGrafter"/>
</dbReference>
<comment type="subcellular location">
    <subcellularLocation>
        <location evidence="1">Cell envelope</location>
    </subcellularLocation>
</comment>
<evidence type="ECO:0000256" key="1">
    <source>
        <dbReference type="ARBA" id="ARBA00004196"/>
    </source>
</evidence>
<dbReference type="GO" id="GO:1904680">
    <property type="term" value="F:peptide transmembrane transporter activity"/>
    <property type="evidence" value="ECO:0007669"/>
    <property type="project" value="TreeGrafter"/>
</dbReference>
<dbReference type="InterPro" id="IPR039424">
    <property type="entry name" value="SBP_5"/>
</dbReference>
<dbReference type="EMBL" id="FMWL01000005">
    <property type="protein sequence ID" value="SCZ78819.1"/>
    <property type="molecule type" value="Genomic_DNA"/>
</dbReference>
<evidence type="ECO:0000256" key="3">
    <source>
        <dbReference type="ARBA" id="ARBA00022448"/>
    </source>
</evidence>
<keyword evidence="3" id="KW-0813">Transport</keyword>
<proteinExistence type="inferred from homology"/>
<dbReference type="PANTHER" id="PTHR30290:SF79">
    <property type="entry name" value="DIPEPTIDE-BINDING PROTEIN DPPE"/>
    <property type="match status" value="1"/>
</dbReference>
<evidence type="ECO:0000313" key="8">
    <source>
        <dbReference type="Proteomes" id="UP000199208"/>
    </source>
</evidence>
<dbReference type="STRING" id="1120920.SAMN03080599_01452"/>
<keyword evidence="4 5" id="KW-0732">Signal</keyword>
<feature type="chain" id="PRO_5038523766" evidence="5">
    <location>
        <begin position="21"/>
        <end position="536"/>
    </location>
</feature>
<organism evidence="7 8">
    <name type="scientific">Acidaminobacter hydrogenoformans DSM 2784</name>
    <dbReference type="NCBI Taxonomy" id="1120920"/>
    <lineage>
        <taxon>Bacteria</taxon>
        <taxon>Bacillati</taxon>
        <taxon>Bacillota</taxon>
        <taxon>Clostridia</taxon>
        <taxon>Peptostreptococcales</taxon>
        <taxon>Acidaminobacteraceae</taxon>
        <taxon>Acidaminobacter</taxon>
    </lineage>
</organism>
<dbReference type="Gene3D" id="3.90.76.10">
    <property type="entry name" value="Dipeptide-binding Protein, Domain 1"/>
    <property type="match status" value="1"/>
</dbReference>
<dbReference type="Gene3D" id="3.40.190.10">
    <property type="entry name" value="Periplasmic binding protein-like II"/>
    <property type="match status" value="1"/>
</dbReference>